<feature type="domain" description="AMP-binding enzyme C-terminal" evidence="2">
    <location>
        <begin position="425"/>
        <end position="500"/>
    </location>
</feature>
<evidence type="ECO:0000313" key="4">
    <source>
        <dbReference type="Proteomes" id="UP001277761"/>
    </source>
</evidence>
<dbReference type="Proteomes" id="UP001277761">
    <property type="component" value="Unassembled WGS sequence"/>
</dbReference>
<evidence type="ECO:0000313" key="3">
    <source>
        <dbReference type="EMBL" id="MDX8152680.1"/>
    </source>
</evidence>
<keyword evidence="4" id="KW-1185">Reference proteome</keyword>
<dbReference type="InterPro" id="IPR000873">
    <property type="entry name" value="AMP-dep_synth/lig_dom"/>
</dbReference>
<dbReference type="Gene3D" id="3.40.50.12780">
    <property type="entry name" value="N-terminal domain of ligase-like"/>
    <property type="match status" value="1"/>
</dbReference>
<dbReference type="SUPFAM" id="SSF56801">
    <property type="entry name" value="Acetyl-CoA synthetase-like"/>
    <property type="match status" value="1"/>
</dbReference>
<sequence length="519" mass="55993">MTLSRNLMGVLERQRATRRFDDVAVEHGGETRTFAQLDEHARRLAEGLARQGVRPGDRVAVLLPNRHEWPELLFGLAALGAVCVPINVLLRAAEVDHVMSDSGARVLVADGRSSGLVADLAEQPELVVRVDGLEVPEGVRSVAYADLLADATSGTPAVVDLHDLACLYYSSGTTGKPKAAAHTHDGILWNSFGQIPDFRLQRDDVYLCVPSLSWAAGFHDVTLALWWLGGRNVLAPTGGTGPEEIVELVERHGVSHTLLVPTLLRQFAARPDLLARLRDSSLRWVISGTEPVPVPLIETMADALPDVAVLQGYGLSEFPTAATVLQPEEAVTHFGSAGRPMSYVDLALRDAEGRIVREGEGEILLRSPATMVGYHERPEQTAEAFRDGWLNTGDLGRVDAEGHLTITGRTKDMIISGGLNVYPKEIEEVLYRQPGVEEATVVGLPDERWGEIPVAVVVPSAEGVDVEGVLAACRTGLASYKAPRRVLVRDEPLPRTATGKVVKRDVQPWAAEAIAGAEA</sequence>
<evidence type="ECO:0000259" key="2">
    <source>
        <dbReference type="Pfam" id="PF13193"/>
    </source>
</evidence>
<evidence type="ECO:0000259" key="1">
    <source>
        <dbReference type="Pfam" id="PF00501"/>
    </source>
</evidence>
<organism evidence="3 4">
    <name type="scientific">Patulibacter brassicae</name>
    <dbReference type="NCBI Taxonomy" id="1705717"/>
    <lineage>
        <taxon>Bacteria</taxon>
        <taxon>Bacillati</taxon>
        <taxon>Actinomycetota</taxon>
        <taxon>Thermoleophilia</taxon>
        <taxon>Solirubrobacterales</taxon>
        <taxon>Patulibacteraceae</taxon>
        <taxon>Patulibacter</taxon>
    </lineage>
</organism>
<dbReference type="InterPro" id="IPR050237">
    <property type="entry name" value="ATP-dep_AMP-bd_enzyme"/>
</dbReference>
<dbReference type="InterPro" id="IPR045851">
    <property type="entry name" value="AMP-bd_C_sf"/>
</dbReference>
<dbReference type="RefSeq" id="WP_319954836.1">
    <property type="nucleotide sequence ID" value="NZ_JAXAVX010000007.1"/>
</dbReference>
<accession>A0ABU4VLI9</accession>
<protein>
    <submittedName>
        <fullName evidence="3">AMP-binding protein</fullName>
    </submittedName>
</protein>
<dbReference type="Gene3D" id="3.30.300.30">
    <property type="match status" value="1"/>
</dbReference>
<dbReference type="Pfam" id="PF00501">
    <property type="entry name" value="AMP-binding"/>
    <property type="match status" value="1"/>
</dbReference>
<name>A0ABU4VLI9_9ACTN</name>
<proteinExistence type="predicted"/>
<dbReference type="PANTHER" id="PTHR43767:SF7">
    <property type="entry name" value="MEDIUM_LONG-CHAIN-FATTY-ACID--COA LIGASE FADD8"/>
    <property type="match status" value="1"/>
</dbReference>
<dbReference type="PANTHER" id="PTHR43767">
    <property type="entry name" value="LONG-CHAIN-FATTY-ACID--COA LIGASE"/>
    <property type="match status" value="1"/>
</dbReference>
<dbReference type="Pfam" id="PF13193">
    <property type="entry name" value="AMP-binding_C"/>
    <property type="match status" value="1"/>
</dbReference>
<dbReference type="InterPro" id="IPR042099">
    <property type="entry name" value="ANL_N_sf"/>
</dbReference>
<dbReference type="InterPro" id="IPR025110">
    <property type="entry name" value="AMP-bd_C"/>
</dbReference>
<reference evidence="3 4" key="1">
    <citation type="submission" date="2023-11" db="EMBL/GenBank/DDBJ databases">
        <authorList>
            <person name="Xu M."/>
            <person name="Jiang T."/>
        </authorList>
    </citation>
    <scope>NUCLEOTIDE SEQUENCE [LARGE SCALE GENOMIC DNA]</scope>
    <source>
        <strain evidence="3 4">SD</strain>
    </source>
</reference>
<dbReference type="InterPro" id="IPR020845">
    <property type="entry name" value="AMP-binding_CS"/>
</dbReference>
<dbReference type="PROSITE" id="PS00455">
    <property type="entry name" value="AMP_BINDING"/>
    <property type="match status" value="1"/>
</dbReference>
<gene>
    <name evidence="3" type="ORF">SK069_13825</name>
</gene>
<comment type="caution">
    <text evidence="3">The sequence shown here is derived from an EMBL/GenBank/DDBJ whole genome shotgun (WGS) entry which is preliminary data.</text>
</comment>
<feature type="domain" description="AMP-dependent synthetase/ligase" evidence="1">
    <location>
        <begin position="14"/>
        <end position="375"/>
    </location>
</feature>
<dbReference type="EMBL" id="JAXAVX010000007">
    <property type="protein sequence ID" value="MDX8152680.1"/>
    <property type="molecule type" value="Genomic_DNA"/>
</dbReference>